<dbReference type="Gene3D" id="3.60.10.10">
    <property type="entry name" value="Endonuclease/exonuclease/phosphatase"/>
    <property type="match status" value="2"/>
</dbReference>
<comment type="caution">
    <text evidence="5">The sequence shown here is derived from an EMBL/GenBank/DDBJ whole genome shotgun (WGS) entry which is preliminary data.</text>
</comment>
<feature type="compositionally biased region" description="Basic residues" evidence="3">
    <location>
        <begin position="34"/>
        <end position="47"/>
    </location>
</feature>
<organism evidence="5 6">
    <name type="scientific">Hibiscus syriacus</name>
    <name type="common">Rose of Sharon</name>
    <dbReference type="NCBI Taxonomy" id="106335"/>
    <lineage>
        <taxon>Eukaryota</taxon>
        <taxon>Viridiplantae</taxon>
        <taxon>Streptophyta</taxon>
        <taxon>Embryophyta</taxon>
        <taxon>Tracheophyta</taxon>
        <taxon>Spermatophyta</taxon>
        <taxon>Magnoliopsida</taxon>
        <taxon>eudicotyledons</taxon>
        <taxon>Gunneridae</taxon>
        <taxon>Pentapetalae</taxon>
        <taxon>rosids</taxon>
        <taxon>malvids</taxon>
        <taxon>Malvales</taxon>
        <taxon>Malvaceae</taxon>
        <taxon>Malvoideae</taxon>
        <taxon>Hibiscus</taxon>
    </lineage>
</organism>
<sequence>MNESQLGEDQGQCINRPTTPIATVTSPDDSVKNDKKKKIFSYKRRARGGSSDEEFVSPDCGGLSPAREEGTGGLIEGLNLLDFGFPMASTKTEPRDFRIFVATWNVGGRAPNIDMNLEDFFLMEDSADIYVCGFQEIVPLNAGNVLVIEDNEPAAKWLDLMNQVLNKHDYEFTQPSPDCSQSLKHSNTLLKESKTSNSHFFYKPSLKVLSKNFRAESSLLKTCNCPIESTHGTKRGQRKLRDLATQLDLGPLPARRDGAVDDELLHLSNMPQNFSTGPMGYRLVASKQMVGIFLSIWARTELVPYIAHLRVSCIGTGILGRLGNKGCIAVSMTLHQTSFCFVCSHLASGEKEGDELKRNADVNEILRSTQFPKMCKASNSRAPERIIEHEYVCFHNCHFFYILLCVLFNNYNKYCSRVIWLGDLNYRVALSYEKTRSLLEDNNWDALLEKDQLNIERDAGRVFNGFKEGRIVFAPTYKYSQNSDLYAGETVKSKRKRRTPAWCDRILWHGYGIEQLSYVRGETRFSDHRPVSSLFTVKVEVTRKSDNRFRKGAEVSDSPLNNESPILPATANLSYMKAGNSAAVTFMINPSFVEDESLAMAMPPPPPPPFESGSSRDFFDPVDDCESFRFVGNNGVDMDFEDLREFRRKEIDHGVLDENNELNKRTSWPESGRNAVKISDTW</sequence>
<feature type="domain" description="Inositol polyphosphate-related phosphatase" evidence="4">
    <location>
        <begin position="95"/>
        <end position="543"/>
    </location>
</feature>
<dbReference type="GO" id="GO:0034485">
    <property type="term" value="F:phosphatidylinositol-3,4,5-trisphosphate 5-phosphatase activity"/>
    <property type="evidence" value="ECO:0007669"/>
    <property type="project" value="TreeGrafter"/>
</dbReference>
<protein>
    <submittedName>
        <fullName evidence="5">Type I inositol 1,4,5-trisphosphate 5-phosphatase CVP2</fullName>
    </submittedName>
</protein>
<evidence type="ECO:0000313" key="6">
    <source>
        <dbReference type="Proteomes" id="UP000436088"/>
    </source>
</evidence>
<feature type="compositionally biased region" description="Polar residues" evidence="3">
    <location>
        <begin position="1"/>
        <end position="28"/>
    </location>
</feature>
<name>A0A6A3ALB8_HIBSY</name>
<dbReference type="GO" id="GO:0004445">
    <property type="term" value="F:inositol-polyphosphate 5-phosphatase activity"/>
    <property type="evidence" value="ECO:0007669"/>
    <property type="project" value="InterPro"/>
</dbReference>
<dbReference type="SMART" id="SM00128">
    <property type="entry name" value="IPPc"/>
    <property type="match status" value="1"/>
</dbReference>
<evidence type="ECO:0000256" key="3">
    <source>
        <dbReference type="SAM" id="MobiDB-lite"/>
    </source>
</evidence>
<evidence type="ECO:0000313" key="5">
    <source>
        <dbReference type="EMBL" id="KAE8704916.1"/>
    </source>
</evidence>
<dbReference type="Pfam" id="PF22669">
    <property type="entry name" value="Exo_endo_phos2"/>
    <property type="match status" value="1"/>
</dbReference>
<comment type="similarity">
    <text evidence="1">Belongs to the inositol polyphosphate 5-phosphatase family.</text>
</comment>
<dbReference type="Proteomes" id="UP000436088">
    <property type="component" value="Unassembled WGS sequence"/>
</dbReference>
<dbReference type="GO" id="GO:0004439">
    <property type="term" value="F:phosphatidylinositol-4,5-bisphosphate 5-phosphatase activity"/>
    <property type="evidence" value="ECO:0007669"/>
    <property type="project" value="TreeGrafter"/>
</dbReference>
<dbReference type="SUPFAM" id="SSF56219">
    <property type="entry name" value="DNase I-like"/>
    <property type="match status" value="1"/>
</dbReference>
<proteinExistence type="inferred from homology"/>
<dbReference type="EMBL" id="VEPZ02000984">
    <property type="protein sequence ID" value="KAE8704916.1"/>
    <property type="molecule type" value="Genomic_DNA"/>
</dbReference>
<accession>A0A6A3ALB8</accession>
<gene>
    <name evidence="5" type="ORF">F3Y22_tig00110432pilonHSYRG00048</name>
</gene>
<evidence type="ECO:0000259" key="4">
    <source>
        <dbReference type="SMART" id="SM00128"/>
    </source>
</evidence>
<evidence type="ECO:0000256" key="2">
    <source>
        <dbReference type="ARBA" id="ARBA00022801"/>
    </source>
</evidence>
<dbReference type="InterPro" id="IPR000300">
    <property type="entry name" value="IPPc"/>
</dbReference>
<dbReference type="PANTHER" id="PTHR45666:SF3">
    <property type="entry name" value="TYPE I INOSITOL POLYPHOSPHATE 5-PHOSPHATASE 5"/>
    <property type="match status" value="1"/>
</dbReference>
<dbReference type="GO" id="GO:0046856">
    <property type="term" value="P:phosphatidylinositol dephosphorylation"/>
    <property type="evidence" value="ECO:0007669"/>
    <property type="project" value="InterPro"/>
</dbReference>
<keyword evidence="6" id="KW-1185">Reference proteome</keyword>
<keyword evidence="2" id="KW-0378">Hydrolase</keyword>
<dbReference type="PANTHER" id="PTHR45666">
    <property type="entry name" value="TYPE IV INOSITOL POLYPHOSPHATE 5-PHOSPHATASE 9"/>
    <property type="match status" value="1"/>
</dbReference>
<evidence type="ECO:0000256" key="1">
    <source>
        <dbReference type="ARBA" id="ARBA00010768"/>
    </source>
</evidence>
<dbReference type="AlphaFoldDB" id="A0A6A3ALB8"/>
<dbReference type="InterPro" id="IPR045849">
    <property type="entry name" value="IP5P_plant"/>
</dbReference>
<dbReference type="InterPro" id="IPR036691">
    <property type="entry name" value="Endo/exonu/phosph_ase_sf"/>
</dbReference>
<reference evidence="5" key="1">
    <citation type="submission" date="2019-09" db="EMBL/GenBank/DDBJ databases">
        <title>Draft genome information of white flower Hibiscus syriacus.</title>
        <authorList>
            <person name="Kim Y.-M."/>
        </authorList>
    </citation>
    <scope>NUCLEOTIDE SEQUENCE [LARGE SCALE GENOMIC DNA]</scope>
    <source>
        <strain evidence="5">YM2019G1</strain>
    </source>
</reference>
<feature type="region of interest" description="Disordered" evidence="3">
    <location>
        <begin position="1"/>
        <end position="68"/>
    </location>
</feature>